<feature type="region of interest" description="Disordered" evidence="9">
    <location>
        <begin position="50"/>
        <end position="79"/>
    </location>
</feature>
<dbReference type="Gene3D" id="1.25.10.10">
    <property type="entry name" value="Leucine-rich Repeat Variant"/>
    <property type="match status" value="1"/>
</dbReference>
<dbReference type="InterPro" id="IPR001313">
    <property type="entry name" value="Pumilio_RNA-bd_rpt"/>
</dbReference>
<evidence type="ECO:0000256" key="8">
    <source>
        <dbReference type="PROSITE-ProRule" id="PRU00317"/>
    </source>
</evidence>
<feature type="repeat" description="Pumilio" evidence="8">
    <location>
        <begin position="515"/>
        <end position="550"/>
    </location>
</feature>
<evidence type="ECO:0000259" key="10">
    <source>
        <dbReference type="PROSITE" id="PS50303"/>
    </source>
</evidence>
<comment type="caution">
    <text evidence="11">The sequence shown here is derived from an EMBL/GenBank/DDBJ whole genome shotgun (WGS) entry which is preliminary data.</text>
</comment>
<gene>
    <name evidence="11" type="ORF">BT67DRAFT_274448</name>
</gene>
<evidence type="ECO:0000313" key="11">
    <source>
        <dbReference type="EMBL" id="KAK4135392.1"/>
    </source>
</evidence>
<feature type="region of interest" description="Disordered" evidence="9">
    <location>
        <begin position="105"/>
        <end position="240"/>
    </location>
</feature>
<evidence type="ECO:0000256" key="5">
    <source>
        <dbReference type="ARBA" id="ARBA00024893"/>
    </source>
</evidence>
<dbReference type="Pfam" id="PF00806">
    <property type="entry name" value="PUF"/>
    <property type="match status" value="8"/>
</dbReference>
<dbReference type="PROSITE" id="PS50302">
    <property type="entry name" value="PUM"/>
    <property type="match status" value="8"/>
</dbReference>
<name>A0AAN6ULR8_9PEZI</name>
<dbReference type="AlphaFoldDB" id="A0AAN6ULR8"/>
<reference evidence="11" key="1">
    <citation type="journal article" date="2023" name="Mol. Phylogenet. Evol.">
        <title>Genome-scale phylogeny and comparative genomics of the fungal order Sordariales.</title>
        <authorList>
            <person name="Hensen N."/>
            <person name="Bonometti L."/>
            <person name="Westerberg I."/>
            <person name="Brannstrom I.O."/>
            <person name="Guillou S."/>
            <person name="Cros-Aarteil S."/>
            <person name="Calhoun S."/>
            <person name="Haridas S."/>
            <person name="Kuo A."/>
            <person name="Mondo S."/>
            <person name="Pangilinan J."/>
            <person name="Riley R."/>
            <person name="LaButti K."/>
            <person name="Andreopoulos B."/>
            <person name="Lipzen A."/>
            <person name="Chen C."/>
            <person name="Yan M."/>
            <person name="Daum C."/>
            <person name="Ng V."/>
            <person name="Clum A."/>
            <person name="Steindorff A."/>
            <person name="Ohm R.A."/>
            <person name="Martin F."/>
            <person name="Silar P."/>
            <person name="Natvig D.O."/>
            <person name="Lalanne C."/>
            <person name="Gautier V."/>
            <person name="Ament-Velasquez S.L."/>
            <person name="Kruys A."/>
            <person name="Hutchinson M.I."/>
            <person name="Powell A.J."/>
            <person name="Barry K."/>
            <person name="Miller A.N."/>
            <person name="Grigoriev I.V."/>
            <person name="Debuchy R."/>
            <person name="Gladieux P."/>
            <person name="Hiltunen Thoren M."/>
            <person name="Johannesson H."/>
        </authorList>
    </citation>
    <scope>NUCLEOTIDE SEQUENCE</scope>
    <source>
        <strain evidence="11">CBS 123565</strain>
    </source>
</reference>
<comment type="function">
    <text evidence="5">RNA-binding nucleolar protein required for pre-rRNA processing. Involved in production of 18S rRNA and assembly of small ribosomal subunit.</text>
</comment>
<dbReference type="Proteomes" id="UP001304895">
    <property type="component" value="Unassembled WGS sequence"/>
</dbReference>
<feature type="compositionally biased region" description="Low complexity" evidence="9">
    <location>
        <begin position="69"/>
        <end position="79"/>
    </location>
</feature>
<feature type="region of interest" description="Disordered" evidence="9">
    <location>
        <begin position="855"/>
        <end position="925"/>
    </location>
</feature>
<dbReference type="PROSITE" id="PS50303">
    <property type="entry name" value="PUM_HD"/>
    <property type="match status" value="1"/>
</dbReference>
<organism evidence="11 12">
    <name type="scientific">Trichocladium antarcticum</name>
    <dbReference type="NCBI Taxonomy" id="1450529"/>
    <lineage>
        <taxon>Eukaryota</taxon>
        <taxon>Fungi</taxon>
        <taxon>Dikarya</taxon>
        <taxon>Ascomycota</taxon>
        <taxon>Pezizomycotina</taxon>
        <taxon>Sordariomycetes</taxon>
        <taxon>Sordariomycetidae</taxon>
        <taxon>Sordariales</taxon>
        <taxon>Chaetomiaceae</taxon>
        <taxon>Trichocladium</taxon>
    </lineage>
</organism>
<feature type="repeat" description="Pumilio" evidence="8">
    <location>
        <begin position="774"/>
        <end position="809"/>
    </location>
</feature>
<evidence type="ECO:0000256" key="9">
    <source>
        <dbReference type="SAM" id="MobiDB-lite"/>
    </source>
</evidence>
<evidence type="ECO:0000256" key="4">
    <source>
        <dbReference type="ARBA" id="ARBA00022884"/>
    </source>
</evidence>
<sequence>MTNSSRPVRFSHLVMGNGSGRASRISGNSFWSEQADDAWNNNGIGSLARSREAAAPRGGSSGREMLSQARARGADGFADSGDGFPNVPFGSSAFATASDADTWATPSAPWNLPDNTQARSLSGSTSPRSRSDASTHDLNGTSAYYTATQRAPTRSKPQISLPHPSGGFGYPPAFSDLADFPDERESVGSYGQLKQEAEPRLGTYPGAQRPSQESSFLNSVGSGPSRDSSVPPLGHAEPAIFGQTSSFPEYNYSGNTAASGHSQRPSFAGSSAAFLSTNNVQYESGGAAQSLSHEEIFERLERMGIDKAPNGVSGSVPSVPLYSDGFHLNPVSQSWGNGTGYQGQAYPTGRPRDTYAQDVGADRRPSLADRASPAGSTYRAGGGALNSPSYSGTPQPGADAWSRPASRASRVGPELDRRSLGQPYVQQLQMPYYPQQPYYSHALNYQGQMPPNYDPYSGLRHSGPLLGYGGVPLYSLGAMPYRPTRDQDPGRGIRSLLLEEFKSSTRSNRRYELKEIYGHIVEFSGDQHGSRFIQQKLETANSDEKDQVFREIEPNAVQLMKDVFGNYVIQKFFEHGNMVQKKILANAMKGKVVDLSTQMYACRVVQKALEHVLCEQQAELAKELEPEILKVVKDQNGNHVVQQVIALVDRQHIGFVMDCFRGRVSELASHTYACRVVQRVLEHGTEADRKAILNELHGCAQMLVTDQYGNYVTQHVIEKGMPEDRSRMIDLVTGQLMTLSKHKFASNVVEACIAHGTPEQQRAIRDKLTESGDDINSPLVNLMKDQFGNYVVQKLLKTLQGQDRVVLVDKLRPHIPALRRAGATGKQISTIDNLISAVSTPTDGAAAAGAAAITPASSAPTSPGLRLDVHSAAPTPSLTISPNSPLSPPSSSPHSANAGGAEEIVGRKGKGKAGVPHQPQPDDVD</sequence>
<comment type="subcellular location">
    <subcellularLocation>
        <location evidence="1">Cytoplasm</location>
    </subcellularLocation>
</comment>
<proteinExistence type="inferred from homology"/>
<accession>A0AAN6ULR8</accession>
<dbReference type="EMBL" id="MU853406">
    <property type="protein sequence ID" value="KAK4135392.1"/>
    <property type="molecule type" value="Genomic_DNA"/>
</dbReference>
<evidence type="ECO:0000256" key="7">
    <source>
        <dbReference type="ARBA" id="ARBA00081811"/>
    </source>
</evidence>
<feature type="repeat" description="Pumilio" evidence="8">
    <location>
        <begin position="623"/>
        <end position="658"/>
    </location>
</feature>
<feature type="repeat" description="Pumilio" evidence="8">
    <location>
        <begin position="695"/>
        <end position="730"/>
    </location>
</feature>
<dbReference type="GO" id="GO:0005737">
    <property type="term" value="C:cytoplasm"/>
    <property type="evidence" value="ECO:0007669"/>
    <property type="project" value="UniProtKB-SubCell"/>
</dbReference>
<dbReference type="SMART" id="SM00025">
    <property type="entry name" value="Pumilio"/>
    <property type="match status" value="8"/>
</dbReference>
<feature type="compositionally biased region" description="Polar residues" evidence="9">
    <location>
        <begin position="136"/>
        <end position="158"/>
    </location>
</feature>
<evidence type="ECO:0000256" key="6">
    <source>
        <dbReference type="ARBA" id="ARBA00060736"/>
    </source>
</evidence>
<keyword evidence="12" id="KW-1185">Reference proteome</keyword>
<evidence type="ECO:0000256" key="2">
    <source>
        <dbReference type="ARBA" id="ARBA00022490"/>
    </source>
</evidence>
<dbReference type="InterPro" id="IPR011989">
    <property type="entry name" value="ARM-like"/>
</dbReference>
<dbReference type="PANTHER" id="PTHR12537:SF12">
    <property type="entry name" value="MATERNAL PROTEIN PUMILIO"/>
    <property type="match status" value="1"/>
</dbReference>
<dbReference type="FunFam" id="1.25.10.10:FF:000004">
    <property type="entry name" value="Pumilio homolog 1 isoform 2"/>
    <property type="match status" value="1"/>
</dbReference>
<dbReference type="CDD" id="cd07920">
    <property type="entry name" value="Pumilio"/>
    <property type="match status" value="1"/>
</dbReference>
<feature type="repeat" description="Pumilio" evidence="8">
    <location>
        <begin position="551"/>
        <end position="586"/>
    </location>
</feature>
<keyword evidence="3" id="KW-0677">Repeat</keyword>
<feature type="region of interest" description="Disordered" evidence="9">
    <location>
        <begin position="362"/>
        <end position="418"/>
    </location>
</feature>
<feature type="compositionally biased region" description="Low complexity" evidence="9">
    <location>
        <begin position="119"/>
        <end position="128"/>
    </location>
</feature>
<evidence type="ECO:0000256" key="3">
    <source>
        <dbReference type="ARBA" id="ARBA00022737"/>
    </source>
</evidence>
<dbReference type="GO" id="GO:0000288">
    <property type="term" value="P:nuclear-transcribed mRNA catabolic process, deadenylation-dependent decay"/>
    <property type="evidence" value="ECO:0007669"/>
    <property type="project" value="TreeGrafter"/>
</dbReference>
<dbReference type="PANTHER" id="PTHR12537">
    <property type="entry name" value="RNA BINDING PROTEIN PUMILIO-RELATED"/>
    <property type="match status" value="1"/>
</dbReference>
<feature type="domain" description="PUM-HD" evidence="10">
    <location>
        <begin position="493"/>
        <end position="836"/>
    </location>
</feature>
<dbReference type="InterPro" id="IPR016024">
    <property type="entry name" value="ARM-type_fold"/>
</dbReference>
<evidence type="ECO:0000313" key="12">
    <source>
        <dbReference type="Proteomes" id="UP001304895"/>
    </source>
</evidence>
<comment type="similarity">
    <text evidence="6">Belongs to the PUF3 family.</text>
</comment>
<feature type="repeat" description="Pumilio" evidence="8">
    <location>
        <begin position="659"/>
        <end position="694"/>
    </location>
</feature>
<dbReference type="GO" id="GO:0003730">
    <property type="term" value="F:mRNA 3'-UTR binding"/>
    <property type="evidence" value="ECO:0007669"/>
    <property type="project" value="TreeGrafter"/>
</dbReference>
<feature type="compositionally biased region" description="Polar residues" evidence="9">
    <location>
        <begin position="209"/>
        <end position="228"/>
    </location>
</feature>
<keyword evidence="2" id="KW-0963">Cytoplasm</keyword>
<protein>
    <recommendedName>
        <fullName evidence="7">Pumilio homology domain family member 3</fullName>
    </recommendedName>
</protein>
<feature type="repeat" description="Pumilio" evidence="8">
    <location>
        <begin position="731"/>
        <end position="766"/>
    </location>
</feature>
<feature type="compositionally biased region" description="Low complexity" evidence="9">
    <location>
        <begin position="855"/>
        <end position="864"/>
    </location>
</feature>
<dbReference type="InterPro" id="IPR033712">
    <property type="entry name" value="Pumilio_RNA-bd"/>
</dbReference>
<keyword evidence="4" id="KW-0694">RNA-binding</keyword>
<dbReference type="InterPro" id="IPR033133">
    <property type="entry name" value="PUM-HD"/>
</dbReference>
<dbReference type="SUPFAM" id="SSF48371">
    <property type="entry name" value="ARM repeat"/>
    <property type="match status" value="1"/>
</dbReference>
<evidence type="ECO:0000256" key="1">
    <source>
        <dbReference type="ARBA" id="ARBA00004496"/>
    </source>
</evidence>
<feature type="compositionally biased region" description="Low complexity" evidence="9">
    <location>
        <begin position="874"/>
        <end position="884"/>
    </location>
</feature>
<feature type="repeat" description="Pumilio" evidence="8">
    <location>
        <begin position="587"/>
        <end position="622"/>
    </location>
</feature>
<reference evidence="11" key="2">
    <citation type="submission" date="2023-05" db="EMBL/GenBank/DDBJ databases">
        <authorList>
            <consortium name="Lawrence Berkeley National Laboratory"/>
            <person name="Steindorff A."/>
            <person name="Hensen N."/>
            <person name="Bonometti L."/>
            <person name="Westerberg I."/>
            <person name="Brannstrom I.O."/>
            <person name="Guillou S."/>
            <person name="Cros-Aarteil S."/>
            <person name="Calhoun S."/>
            <person name="Haridas S."/>
            <person name="Kuo A."/>
            <person name="Mondo S."/>
            <person name="Pangilinan J."/>
            <person name="Riley R."/>
            <person name="Labutti K."/>
            <person name="Andreopoulos B."/>
            <person name="Lipzen A."/>
            <person name="Chen C."/>
            <person name="Yanf M."/>
            <person name="Daum C."/>
            <person name="Ng V."/>
            <person name="Clum A."/>
            <person name="Ohm R."/>
            <person name="Martin F."/>
            <person name="Silar P."/>
            <person name="Natvig D."/>
            <person name="Lalanne C."/>
            <person name="Gautier V."/>
            <person name="Ament-Velasquez S.L."/>
            <person name="Kruys A."/>
            <person name="Hutchinson M.I."/>
            <person name="Powell A.J."/>
            <person name="Barry K."/>
            <person name="Miller A.N."/>
            <person name="Grigoriev I.V."/>
            <person name="Debuchy R."/>
            <person name="Gladieux P."/>
            <person name="Thoren M.H."/>
            <person name="Johannesson H."/>
        </authorList>
    </citation>
    <scope>NUCLEOTIDE SEQUENCE</scope>
    <source>
        <strain evidence="11">CBS 123565</strain>
    </source>
</reference>